<dbReference type="GO" id="GO:0045055">
    <property type="term" value="P:regulated exocytosis"/>
    <property type="evidence" value="ECO:0007669"/>
    <property type="project" value="TreeGrafter"/>
</dbReference>
<dbReference type="SUPFAM" id="SSF161084">
    <property type="entry name" value="MAPEG domain-like"/>
    <property type="match status" value="1"/>
</dbReference>
<organism evidence="7 10">
    <name type="scientific">Didymodactylos carnosus</name>
    <dbReference type="NCBI Taxonomy" id="1234261"/>
    <lineage>
        <taxon>Eukaryota</taxon>
        <taxon>Metazoa</taxon>
        <taxon>Spiralia</taxon>
        <taxon>Gnathifera</taxon>
        <taxon>Rotifera</taxon>
        <taxon>Eurotatoria</taxon>
        <taxon>Bdelloidea</taxon>
        <taxon>Philodinida</taxon>
        <taxon>Philodinidae</taxon>
        <taxon>Didymodactylos</taxon>
    </lineage>
</organism>
<dbReference type="PANTHER" id="PTHR31004:SF1">
    <property type="entry name" value="TRANSMEMBRANE PROTEIN 79"/>
    <property type="match status" value="1"/>
</dbReference>
<keyword evidence="10" id="KW-1185">Reference proteome</keyword>
<dbReference type="AlphaFoldDB" id="A0A815YJG0"/>
<comment type="caution">
    <text evidence="7">The sequence shown here is derived from an EMBL/GenBank/DDBJ whole genome shotgun (WGS) entry which is preliminary data.</text>
</comment>
<dbReference type="Proteomes" id="UP000682733">
    <property type="component" value="Unassembled WGS sequence"/>
</dbReference>
<evidence type="ECO:0000256" key="1">
    <source>
        <dbReference type="ARBA" id="ARBA00004370"/>
    </source>
</evidence>
<dbReference type="EMBL" id="CAJOBC010095741">
    <property type="protein sequence ID" value="CAF4434844.1"/>
    <property type="molecule type" value="Genomic_DNA"/>
</dbReference>
<evidence type="ECO:0000313" key="8">
    <source>
        <dbReference type="EMBL" id="CAF3989739.1"/>
    </source>
</evidence>
<evidence type="ECO:0000313" key="6">
    <source>
        <dbReference type="EMBL" id="CAF1178386.1"/>
    </source>
</evidence>
<evidence type="ECO:0000256" key="2">
    <source>
        <dbReference type="ARBA" id="ARBA00022692"/>
    </source>
</evidence>
<feature type="transmembrane region" description="Helical" evidence="5">
    <location>
        <begin position="59"/>
        <end position="81"/>
    </location>
</feature>
<keyword evidence="3 5" id="KW-1133">Transmembrane helix</keyword>
<dbReference type="GO" id="GO:0032588">
    <property type="term" value="C:trans-Golgi network membrane"/>
    <property type="evidence" value="ECO:0007669"/>
    <property type="project" value="TreeGrafter"/>
</dbReference>
<gene>
    <name evidence="7" type="ORF">GPM918_LOCUS40418</name>
    <name evidence="6" type="ORF">OVA965_LOCUS22936</name>
    <name evidence="9" type="ORF">SRO942_LOCUS41363</name>
    <name evidence="8" type="ORF">TMI583_LOCUS23652</name>
</gene>
<evidence type="ECO:0000313" key="10">
    <source>
        <dbReference type="Proteomes" id="UP000663829"/>
    </source>
</evidence>
<reference evidence="7" key="1">
    <citation type="submission" date="2021-02" db="EMBL/GenBank/DDBJ databases">
        <authorList>
            <person name="Nowell W R."/>
        </authorList>
    </citation>
    <scope>NUCLEOTIDE SEQUENCE</scope>
</reference>
<dbReference type="Proteomes" id="UP000681722">
    <property type="component" value="Unassembled WGS sequence"/>
</dbReference>
<keyword evidence="4 5" id="KW-0472">Membrane</keyword>
<evidence type="ECO:0000313" key="7">
    <source>
        <dbReference type="EMBL" id="CAF1571322.1"/>
    </source>
</evidence>
<dbReference type="InterPro" id="IPR023352">
    <property type="entry name" value="MAPEG-like_dom_sf"/>
</dbReference>
<evidence type="ECO:0000313" key="9">
    <source>
        <dbReference type="EMBL" id="CAF4434844.1"/>
    </source>
</evidence>
<feature type="transmembrane region" description="Helical" evidence="5">
    <location>
        <begin position="132"/>
        <end position="153"/>
    </location>
</feature>
<evidence type="ECO:0000256" key="3">
    <source>
        <dbReference type="ARBA" id="ARBA00022989"/>
    </source>
</evidence>
<feature type="transmembrane region" description="Helical" evidence="5">
    <location>
        <begin position="159"/>
        <end position="181"/>
    </location>
</feature>
<dbReference type="EMBL" id="CAJNOK010013133">
    <property type="protein sequence ID" value="CAF1178386.1"/>
    <property type="molecule type" value="Genomic_DNA"/>
</dbReference>
<comment type="subcellular location">
    <subcellularLocation>
        <location evidence="1">Membrane</location>
    </subcellularLocation>
</comment>
<dbReference type="EMBL" id="CAJNOQ010029901">
    <property type="protein sequence ID" value="CAF1571322.1"/>
    <property type="molecule type" value="Genomic_DNA"/>
</dbReference>
<dbReference type="EMBL" id="CAJOBA010034660">
    <property type="protein sequence ID" value="CAF3989739.1"/>
    <property type="molecule type" value="Genomic_DNA"/>
</dbReference>
<dbReference type="OrthoDB" id="8887147at2759"/>
<dbReference type="PANTHER" id="PTHR31004">
    <property type="entry name" value="TRANSMEMBRANE PROTEIN 79"/>
    <property type="match status" value="1"/>
</dbReference>
<keyword evidence="2 5" id="KW-0812">Transmembrane</keyword>
<sequence>MIDETHSDVEPEVAASQRRAMPFMIISGILTALAIYLALYNKLPWTIGGHSSLLKRIVFALRLSFVEILFLIFMILTIARIRSSTFAIDPTDARGQSIVEQPQRILQNTLEQFLVKFILSIVLATLLHSRELILLPVLTILFLIGRITFVIGYPRNRAFGMVMNLVSSVIIGLIIVYRLYYTGIMSGLSMKWKRNNSVF</sequence>
<dbReference type="InterPro" id="IPR001129">
    <property type="entry name" value="Membr-assoc_MAPEG"/>
</dbReference>
<name>A0A815YJG0_9BILA</name>
<feature type="transmembrane region" description="Helical" evidence="5">
    <location>
        <begin position="20"/>
        <end position="39"/>
    </location>
</feature>
<dbReference type="Pfam" id="PF01124">
    <property type="entry name" value="MAPEG"/>
    <property type="match status" value="1"/>
</dbReference>
<dbReference type="GO" id="GO:0005765">
    <property type="term" value="C:lysosomal membrane"/>
    <property type="evidence" value="ECO:0007669"/>
    <property type="project" value="TreeGrafter"/>
</dbReference>
<dbReference type="Proteomes" id="UP000677228">
    <property type="component" value="Unassembled WGS sequence"/>
</dbReference>
<proteinExistence type="predicted"/>
<evidence type="ECO:0000256" key="4">
    <source>
        <dbReference type="ARBA" id="ARBA00023136"/>
    </source>
</evidence>
<accession>A0A815YJG0</accession>
<evidence type="ECO:0008006" key="11">
    <source>
        <dbReference type="Google" id="ProtNLM"/>
    </source>
</evidence>
<protein>
    <recommendedName>
        <fullName evidence="11">MAPEG family protein</fullName>
    </recommendedName>
</protein>
<evidence type="ECO:0000256" key="5">
    <source>
        <dbReference type="SAM" id="Phobius"/>
    </source>
</evidence>
<dbReference type="Gene3D" id="1.20.120.550">
    <property type="entry name" value="Membrane associated eicosanoid/glutathione metabolism-like domain"/>
    <property type="match status" value="1"/>
</dbReference>
<dbReference type="Proteomes" id="UP000663829">
    <property type="component" value="Unassembled WGS sequence"/>
</dbReference>